<dbReference type="EMBL" id="PDLY01000002">
    <property type="protein sequence ID" value="MBA5727295.1"/>
    <property type="molecule type" value="Genomic_DNA"/>
</dbReference>
<keyword evidence="1" id="KW-0812">Transmembrane</keyword>
<keyword evidence="1" id="KW-0472">Membrane</keyword>
<evidence type="ECO:0000256" key="1">
    <source>
        <dbReference type="SAM" id="Phobius"/>
    </source>
</evidence>
<dbReference type="Proteomes" id="UP000765338">
    <property type="component" value="Unassembled WGS sequence"/>
</dbReference>
<gene>
    <name evidence="2" type="ORF">CPA56_04765</name>
</gene>
<keyword evidence="3" id="KW-1185">Reference proteome</keyword>
<comment type="caution">
    <text evidence="2">The sequence shown here is derived from an EMBL/GenBank/DDBJ whole genome shotgun (WGS) entry which is preliminary data.</text>
</comment>
<sequence length="166" mass="17513">MVHVRESFMKYFGVLVMAAWLGVVGLPFHDAVATTYDYQNPAEAGAERAGDVYGVGGRTVGYVSRDGYLTDGHGRMVGHMDEHGGLYDVRGRSVGHVSRDGRLFDARGDVIGSIDDGGRVYGPAGNSVGSIARDGTLTDVTGRVVGRVPPADRTAGMLTLLGRMPG</sequence>
<name>A0ABR5ZSK2_9PROT</name>
<proteinExistence type="predicted"/>
<organism evidence="2 3">
    <name type="scientific">Bombella mellum</name>
    <dbReference type="NCBI Taxonomy" id="2039288"/>
    <lineage>
        <taxon>Bacteria</taxon>
        <taxon>Pseudomonadati</taxon>
        <taxon>Pseudomonadota</taxon>
        <taxon>Alphaproteobacteria</taxon>
        <taxon>Acetobacterales</taxon>
        <taxon>Acetobacteraceae</taxon>
        <taxon>Bombella</taxon>
    </lineage>
</organism>
<protein>
    <submittedName>
        <fullName evidence="2">Uncharacterized protein</fullName>
    </submittedName>
</protein>
<accession>A0ABR5ZSK2</accession>
<dbReference type="InterPro" id="IPR048910">
    <property type="entry name" value="Bflower_2"/>
</dbReference>
<evidence type="ECO:0000313" key="3">
    <source>
        <dbReference type="Proteomes" id="UP000765338"/>
    </source>
</evidence>
<keyword evidence="1" id="KW-1133">Transmembrane helix</keyword>
<dbReference type="Pfam" id="PF21785">
    <property type="entry name" value="Bflower_2"/>
    <property type="match status" value="1"/>
</dbReference>
<reference evidence="2 3" key="1">
    <citation type="submission" date="2017-10" db="EMBL/GenBank/DDBJ databases">
        <authorList>
            <person name="Jakob F."/>
        </authorList>
    </citation>
    <scope>NUCLEOTIDE SEQUENCE [LARGE SCALE GENOMIC DNA]</scope>
    <source>
        <strain evidence="2 3">TMW 2.1889</strain>
    </source>
</reference>
<feature type="transmembrane region" description="Helical" evidence="1">
    <location>
        <begin position="12"/>
        <end position="29"/>
    </location>
</feature>
<evidence type="ECO:0000313" key="2">
    <source>
        <dbReference type="EMBL" id="MBA5727295.1"/>
    </source>
</evidence>